<evidence type="ECO:0000256" key="2">
    <source>
        <dbReference type="SAM" id="Phobius"/>
    </source>
</evidence>
<keyword evidence="2" id="KW-1133">Transmembrane helix</keyword>
<dbReference type="EMBL" id="QAMZ01000049">
    <property type="protein sequence ID" value="PWL52450.1"/>
    <property type="molecule type" value="Genomic_DNA"/>
</dbReference>
<comment type="caution">
    <text evidence="3">The sequence shown here is derived from an EMBL/GenBank/DDBJ whole genome shotgun (WGS) entry which is preliminary data.</text>
</comment>
<protein>
    <submittedName>
        <fullName evidence="3">Uncharacterized protein</fullName>
    </submittedName>
</protein>
<keyword evidence="2" id="KW-0472">Membrane</keyword>
<feature type="compositionally biased region" description="Basic and acidic residues" evidence="1">
    <location>
        <begin position="60"/>
        <end position="84"/>
    </location>
</feature>
<reference evidence="3 4" key="1">
    <citation type="submission" date="2018-03" db="EMBL/GenBank/DDBJ databases">
        <title>The uncultured portion of the human microbiome is neutrally assembled.</title>
        <authorList>
            <person name="Jeraldo P."/>
            <person name="Boardman L."/>
            <person name="White B.A."/>
            <person name="Nelson H."/>
            <person name="Goldenfeld N."/>
            <person name="Chia N."/>
        </authorList>
    </citation>
    <scope>NUCLEOTIDE SEQUENCE [LARGE SCALE GENOMIC DNA]</scope>
    <source>
        <strain evidence="3">CIM:MAG 903</strain>
    </source>
</reference>
<name>A0A316MIY4_9CLOT</name>
<feature type="compositionally biased region" description="Low complexity" evidence="1">
    <location>
        <begin position="91"/>
        <end position="113"/>
    </location>
</feature>
<evidence type="ECO:0000313" key="4">
    <source>
        <dbReference type="Proteomes" id="UP000246114"/>
    </source>
</evidence>
<evidence type="ECO:0000313" key="3">
    <source>
        <dbReference type="EMBL" id="PWL52450.1"/>
    </source>
</evidence>
<feature type="compositionally biased region" description="Polar residues" evidence="1">
    <location>
        <begin position="114"/>
        <end position="152"/>
    </location>
</feature>
<keyword evidence="2" id="KW-0812">Transmembrane</keyword>
<feature type="transmembrane region" description="Helical" evidence="2">
    <location>
        <begin position="20"/>
        <end position="39"/>
    </location>
</feature>
<evidence type="ECO:0000256" key="1">
    <source>
        <dbReference type="SAM" id="MobiDB-lite"/>
    </source>
</evidence>
<proteinExistence type="predicted"/>
<feature type="region of interest" description="Disordered" evidence="1">
    <location>
        <begin position="58"/>
        <end position="153"/>
    </location>
</feature>
<organism evidence="3 4">
    <name type="scientific">Clostridium cadaveris</name>
    <dbReference type="NCBI Taxonomy" id="1529"/>
    <lineage>
        <taxon>Bacteria</taxon>
        <taxon>Bacillati</taxon>
        <taxon>Bacillota</taxon>
        <taxon>Clostridia</taxon>
        <taxon>Eubacteriales</taxon>
        <taxon>Clostridiaceae</taxon>
        <taxon>Clostridium</taxon>
    </lineage>
</organism>
<dbReference type="Proteomes" id="UP000246114">
    <property type="component" value="Unassembled WGS sequence"/>
</dbReference>
<sequence>MERLKKIISSKLFQNHTGTILLSLYLVVILGVCSISFAVSSKSDLVSSEPNSAEIVEQNLEAKTEGNKSGKKALREDDELKKSDSNNNEQTNSDLSSSKPSSKSATDQSSASNLATGQNASSNPEAGQSSSSNPTTGQNASSNPEAGQSSPAKLNRIWVEPVYETIEHPAVKKKRKYLLGVECACGKYFSNDNNSATGDWQVHRPVPCDGNHVYYTPKYEIKEIVIQEAWTERVLVKEGYWKEG</sequence>
<gene>
    <name evidence="3" type="ORF">DBY38_10990</name>
</gene>
<accession>A0A316MIY4</accession>
<dbReference type="AlphaFoldDB" id="A0A316MIY4"/>